<protein>
    <recommendedName>
        <fullName evidence="2">T6SS Phospholipase effector Tle1-like catalytic domain-containing protein</fullName>
    </recommendedName>
</protein>
<feature type="region of interest" description="Disordered" evidence="1">
    <location>
        <begin position="346"/>
        <end position="374"/>
    </location>
</feature>
<evidence type="ECO:0000313" key="4">
    <source>
        <dbReference type="Proteomes" id="UP000504638"/>
    </source>
</evidence>
<dbReference type="Proteomes" id="UP000504638">
    <property type="component" value="Unplaced"/>
</dbReference>
<sequence>KRLIVLCDGTWQDSTEPSAGEYPSNVTRFARALSKYGFDESGEELEQIVYYQKGVGTGLMDSLFGGVLGLGVSANVRAGYSFLAHNYDEGDSIYFFGFSRGAYTARAIASLVAETGLLTKRGMDSFPKLYNTYYSFRNARRSESSEAKQQARELMRSLGKDQISLSAAQAVRIVGVWDTVGFHKPWVANWLVMFKALGFRFDQERIEFCDTEIPTPIQYGFHALALDERRKAFEPTMWTLPKIEEGGRTPVLKQVWFSGVHTDVGGGRDDHRLSDIAFAWMISECSKTRLLAFDQKYLLRKTLYDPYFASEDGGQTPWWTIHGATDSGESGAKSFFKKAAEAMAGTGPRRPLSRMGPTNEMIHQSIGDRSFGNN</sequence>
<proteinExistence type="predicted"/>
<gene>
    <name evidence="3 5" type="ORF">P152DRAFT_371654</name>
</gene>
<reference evidence="3 5" key="1">
    <citation type="submission" date="2020-01" db="EMBL/GenBank/DDBJ databases">
        <authorList>
            <consortium name="DOE Joint Genome Institute"/>
            <person name="Haridas S."/>
            <person name="Albert R."/>
            <person name="Binder M."/>
            <person name="Bloem J."/>
            <person name="Labutti K."/>
            <person name="Salamov A."/>
            <person name="Andreopoulos B."/>
            <person name="Baker S.E."/>
            <person name="Barry K."/>
            <person name="Bills G."/>
            <person name="Bluhm B.H."/>
            <person name="Cannon C."/>
            <person name="Castanera R."/>
            <person name="Culley D.E."/>
            <person name="Daum C."/>
            <person name="Ezra D."/>
            <person name="Gonzalez J.B."/>
            <person name="Henrissat B."/>
            <person name="Kuo A."/>
            <person name="Liang C."/>
            <person name="Lipzen A."/>
            <person name="Lutzoni F."/>
            <person name="Magnuson J."/>
            <person name="Mondo S."/>
            <person name="Nolan M."/>
            <person name="Ohm R."/>
            <person name="Pangilinan J."/>
            <person name="Park H.-J."/>
            <person name="Ramirez L."/>
            <person name="Alfaro M."/>
            <person name="Sun H."/>
            <person name="Tritt A."/>
            <person name="Yoshinaga Y."/>
            <person name="Zwiers L.-H."/>
            <person name="Turgeon B.G."/>
            <person name="Goodwin S.B."/>
            <person name="Spatafora J.W."/>
            <person name="Crous P.W."/>
            <person name="Grigoriev I.V."/>
        </authorList>
    </citation>
    <scope>NUCLEOTIDE SEQUENCE</scope>
    <source>
        <strain evidence="3 5">CBS 781.70</strain>
    </source>
</reference>
<organism evidence="3">
    <name type="scientific">Eremomyces bilateralis CBS 781.70</name>
    <dbReference type="NCBI Taxonomy" id="1392243"/>
    <lineage>
        <taxon>Eukaryota</taxon>
        <taxon>Fungi</taxon>
        <taxon>Dikarya</taxon>
        <taxon>Ascomycota</taxon>
        <taxon>Pezizomycotina</taxon>
        <taxon>Dothideomycetes</taxon>
        <taxon>Dothideomycetes incertae sedis</taxon>
        <taxon>Eremomycetales</taxon>
        <taxon>Eremomycetaceae</taxon>
        <taxon>Eremomyces</taxon>
    </lineage>
</organism>
<dbReference type="AlphaFoldDB" id="A0A6G1GEK7"/>
<reference evidence="5" key="2">
    <citation type="submission" date="2020-04" db="EMBL/GenBank/DDBJ databases">
        <authorList>
            <consortium name="NCBI Genome Project"/>
        </authorList>
    </citation>
    <scope>NUCLEOTIDE SEQUENCE</scope>
    <source>
        <strain evidence="5">CBS 781.70</strain>
    </source>
</reference>
<reference evidence="5" key="3">
    <citation type="submission" date="2025-04" db="UniProtKB">
        <authorList>
            <consortium name="RefSeq"/>
        </authorList>
    </citation>
    <scope>IDENTIFICATION</scope>
    <source>
        <strain evidence="5">CBS 781.70</strain>
    </source>
</reference>
<evidence type="ECO:0000313" key="5">
    <source>
        <dbReference type="RefSeq" id="XP_033538176.1"/>
    </source>
</evidence>
<dbReference type="RefSeq" id="XP_033538176.1">
    <property type="nucleotide sequence ID" value="XM_033675525.1"/>
</dbReference>
<dbReference type="Pfam" id="PF09994">
    <property type="entry name" value="T6SS_Tle1-like_cat"/>
    <property type="match status" value="1"/>
</dbReference>
<feature type="domain" description="T6SS Phospholipase effector Tle1-like catalytic" evidence="2">
    <location>
        <begin position="1"/>
        <end position="284"/>
    </location>
</feature>
<feature type="non-terminal residue" evidence="3">
    <location>
        <position position="374"/>
    </location>
</feature>
<feature type="non-terminal residue" evidence="3">
    <location>
        <position position="1"/>
    </location>
</feature>
<evidence type="ECO:0000313" key="3">
    <source>
        <dbReference type="EMBL" id="KAF1816545.1"/>
    </source>
</evidence>
<dbReference type="PANTHER" id="PTHR33840">
    <property type="match status" value="1"/>
</dbReference>
<name>A0A6G1GEK7_9PEZI</name>
<accession>A0A6G1GEK7</accession>
<keyword evidence="4" id="KW-1185">Reference proteome</keyword>
<dbReference type="EMBL" id="ML975150">
    <property type="protein sequence ID" value="KAF1816545.1"/>
    <property type="molecule type" value="Genomic_DNA"/>
</dbReference>
<dbReference type="PANTHER" id="PTHR33840:SF1">
    <property type="entry name" value="TLE1 PHOSPHOLIPASE DOMAIN-CONTAINING PROTEIN"/>
    <property type="match status" value="1"/>
</dbReference>
<evidence type="ECO:0000256" key="1">
    <source>
        <dbReference type="SAM" id="MobiDB-lite"/>
    </source>
</evidence>
<dbReference type="InterPro" id="IPR018712">
    <property type="entry name" value="Tle1-like_cat"/>
</dbReference>
<evidence type="ECO:0000259" key="2">
    <source>
        <dbReference type="Pfam" id="PF09994"/>
    </source>
</evidence>
<dbReference type="OrthoDB" id="3057168at2759"/>
<dbReference type="GeneID" id="54416095"/>